<feature type="domain" description="HTH araC/xylS-type" evidence="4">
    <location>
        <begin position="178"/>
        <end position="276"/>
    </location>
</feature>
<evidence type="ECO:0000259" key="4">
    <source>
        <dbReference type="PROSITE" id="PS01124"/>
    </source>
</evidence>
<sequence length="289" mass="32545">MATFVPYKNYFYNQFHGMSSLIVHSVGIEQSSPGFVHGPDVRQFYSLHFCLHGGGILRTNNKVHTVEVGDLMLIYPHTKVYPKADRQNPWELCWVGFTGGDARLLTDAIGFTPLKPVLQTPIGSRAKIEETFREIYGCRGDRPAQIVGMTGKLYSCLSFLMTQTSQVFPHNPGLEYMEPACEYIAANFANKITVEDIARAVGVSRSCLYRAFLANMSLSPLDYLTEYRIKASCNLLEKGCFSLKEVAYQCGFTNALYYSKVFKKVMGFPPTNYLDHLSAYRPKVEDSES</sequence>
<dbReference type="OrthoDB" id="368214at2"/>
<dbReference type="PANTHER" id="PTHR43280">
    <property type="entry name" value="ARAC-FAMILY TRANSCRIPTIONAL REGULATOR"/>
    <property type="match status" value="1"/>
</dbReference>
<dbReference type="Gene3D" id="1.10.10.60">
    <property type="entry name" value="Homeodomain-like"/>
    <property type="match status" value="2"/>
</dbReference>
<evidence type="ECO:0000313" key="6">
    <source>
        <dbReference type="Proteomes" id="UP000008466"/>
    </source>
</evidence>
<dbReference type="InterPro" id="IPR009057">
    <property type="entry name" value="Homeodomain-like_sf"/>
</dbReference>
<proteinExistence type="predicted"/>
<name>F0RXI8_SPHGB</name>
<evidence type="ECO:0000256" key="1">
    <source>
        <dbReference type="ARBA" id="ARBA00023015"/>
    </source>
</evidence>
<keyword evidence="1" id="KW-0805">Transcription regulation</keyword>
<keyword evidence="2" id="KW-0238">DNA-binding</keyword>
<dbReference type="SUPFAM" id="SSF51215">
    <property type="entry name" value="Regulatory protein AraC"/>
    <property type="match status" value="1"/>
</dbReference>
<dbReference type="Pfam" id="PF02311">
    <property type="entry name" value="AraC_binding"/>
    <property type="match status" value="1"/>
</dbReference>
<reference evidence="6" key="1">
    <citation type="submission" date="2011-02" db="EMBL/GenBank/DDBJ databases">
        <title>Complete sequence of Spirochaeta sp. Buddy.</title>
        <authorList>
            <person name="Lucas S."/>
            <person name="Copeland A."/>
            <person name="Lapidus A."/>
            <person name="Cheng J.-F."/>
            <person name="Goodwin L."/>
            <person name="Pitluck S."/>
            <person name="Zeytun A."/>
            <person name="Detter J.C."/>
            <person name="Han C."/>
            <person name="Tapia R."/>
            <person name="Land M."/>
            <person name="Hauser L."/>
            <person name="Kyrpides N."/>
            <person name="Ivanova N."/>
            <person name="Mikhailova N."/>
            <person name="Pagani I."/>
            <person name="Ritalahti K.M."/>
            <person name="Loeffler F.E."/>
            <person name="Woyke T."/>
        </authorList>
    </citation>
    <scope>NUCLEOTIDE SEQUENCE [LARGE SCALE GENOMIC DNA]</scope>
    <source>
        <strain evidence="6">ATCC BAA-1886 / DSM 22777 / Buddy</strain>
    </source>
</reference>
<evidence type="ECO:0000256" key="2">
    <source>
        <dbReference type="ARBA" id="ARBA00023125"/>
    </source>
</evidence>
<dbReference type="InterPro" id="IPR018060">
    <property type="entry name" value="HTH_AraC"/>
</dbReference>
<dbReference type="SMART" id="SM00342">
    <property type="entry name" value="HTH_ARAC"/>
    <property type="match status" value="1"/>
</dbReference>
<dbReference type="SUPFAM" id="SSF46689">
    <property type="entry name" value="Homeodomain-like"/>
    <property type="match status" value="2"/>
</dbReference>
<dbReference type="GO" id="GO:0043565">
    <property type="term" value="F:sequence-specific DNA binding"/>
    <property type="evidence" value="ECO:0007669"/>
    <property type="project" value="InterPro"/>
</dbReference>
<dbReference type="CDD" id="cd06986">
    <property type="entry name" value="cupin_MmsR-like_N"/>
    <property type="match status" value="1"/>
</dbReference>
<dbReference type="KEGG" id="sbu:SpiBuddy_0197"/>
<dbReference type="InterPro" id="IPR018062">
    <property type="entry name" value="HTH_AraC-typ_CS"/>
</dbReference>
<dbReference type="PROSITE" id="PS00041">
    <property type="entry name" value="HTH_ARAC_FAMILY_1"/>
    <property type="match status" value="1"/>
</dbReference>
<keyword evidence="3" id="KW-0804">Transcription</keyword>
<accession>F0RXI8</accession>
<dbReference type="Gene3D" id="2.60.120.280">
    <property type="entry name" value="Regulatory protein AraC"/>
    <property type="match status" value="1"/>
</dbReference>
<dbReference type="GO" id="GO:0003700">
    <property type="term" value="F:DNA-binding transcription factor activity"/>
    <property type="evidence" value="ECO:0007669"/>
    <property type="project" value="InterPro"/>
</dbReference>
<evidence type="ECO:0000313" key="5">
    <source>
        <dbReference type="EMBL" id="ADY12038.1"/>
    </source>
</evidence>
<dbReference type="InterPro" id="IPR003313">
    <property type="entry name" value="AraC-bd"/>
</dbReference>
<organism evidence="5 6">
    <name type="scientific">Sphaerochaeta globosa (strain ATCC BAA-1886 / DSM 22777 / Buddy)</name>
    <name type="common">Spirochaeta sp. (strain Buddy)</name>
    <dbReference type="NCBI Taxonomy" id="158189"/>
    <lineage>
        <taxon>Bacteria</taxon>
        <taxon>Pseudomonadati</taxon>
        <taxon>Spirochaetota</taxon>
        <taxon>Spirochaetia</taxon>
        <taxon>Spirochaetales</taxon>
        <taxon>Sphaerochaetaceae</taxon>
        <taxon>Sphaerochaeta</taxon>
    </lineage>
</organism>
<protein>
    <submittedName>
        <fullName evidence="5">Transcriptional regulator, AraC family</fullName>
    </submittedName>
</protein>
<dbReference type="PROSITE" id="PS01124">
    <property type="entry name" value="HTH_ARAC_FAMILY_2"/>
    <property type="match status" value="1"/>
</dbReference>
<dbReference type="RefSeq" id="WP_013605891.1">
    <property type="nucleotide sequence ID" value="NC_015152.1"/>
</dbReference>
<dbReference type="Proteomes" id="UP000008466">
    <property type="component" value="Chromosome"/>
</dbReference>
<gene>
    <name evidence="5" type="ordered locus">SpiBuddy_0197</name>
</gene>
<dbReference type="HOGENOM" id="CLU_000445_88_6_12"/>
<dbReference type="PANTHER" id="PTHR43280:SF30">
    <property type="entry name" value="MMSAB OPERON REGULATORY PROTEIN"/>
    <property type="match status" value="1"/>
</dbReference>
<dbReference type="InterPro" id="IPR037923">
    <property type="entry name" value="HTH-like"/>
</dbReference>
<keyword evidence="6" id="KW-1185">Reference proteome</keyword>
<dbReference type="eggNOG" id="COG2207">
    <property type="taxonomic scope" value="Bacteria"/>
</dbReference>
<dbReference type="AlphaFoldDB" id="F0RXI8"/>
<dbReference type="EMBL" id="CP002541">
    <property type="protein sequence ID" value="ADY12038.1"/>
    <property type="molecule type" value="Genomic_DNA"/>
</dbReference>
<dbReference type="STRING" id="158189.SpiBuddy_0197"/>
<evidence type="ECO:0000256" key="3">
    <source>
        <dbReference type="ARBA" id="ARBA00023163"/>
    </source>
</evidence>
<dbReference type="Pfam" id="PF12833">
    <property type="entry name" value="HTH_18"/>
    <property type="match status" value="1"/>
</dbReference>